<reference evidence="1 2" key="1">
    <citation type="submission" date="2019-06" db="EMBL/GenBank/DDBJ databases">
        <title>Sulfurimonas gotlandica sp. nov., a chemoautotrophic and psychrotolerant epsilonproteobacterium isolated from a pelagic redoxcline, and an emended description of the genus Sulfurimonas.</title>
        <authorList>
            <person name="Wang S."/>
            <person name="Jiang L."/>
            <person name="Shao Z."/>
        </authorList>
    </citation>
    <scope>NUCLEOTIDE SEQUENCE [LARGE SCALE GENOMIC DNA]</scope>
    <source>
        <strain evidence="1 2">S2-6</strain>
    </source>
</reference>
<dbReference type="RefSeq" id="WP_193150884.1">
    <property type="nucleotide sequence ID" value="NZ_CP041235.1"/>
</dbReference>
<gene>
    <name evidence="1" type="ORF">FJR45_00530</name>
</gene>
<name>A0A7M1AYJ8_9BACT</name>
<dbReference type="KEGG" id="ssei:FJR45_00530"/>
<proteinExistence type="predicted"/>
<dbReference type="EMBL" id="CP041235">
    <property type="protein sequence ID" value="QOP42520.1"/>
    <property type="molecule type" value="Genomic_DNA"/>
</dbReference>
<evidence type="ECO:0000313" key="1">
    <source>
        <dbReference type="EMBL" id="QOP42520.1"/>
    </source>
</evidence>
<dbReference type="InterPro" id="IPR036280">
    <property type="entry name" value="Multihaem_cyt_sf"/>
</dbReference>
<dbReference type="SUPFAM" id="SSF48695">
    <property type="entry name" value="Multiheme cytochromes"/>
    <property type="match status" value="1"/>
</dbReference>
<organism evidence="1 2">
    <name type="scientific">Sulfurimonas sediminis</name>
    <dbReference type="NCBI Taxonomy" id="2590020"/>
    <lineage>
        <taxon>Bacteria</taxon>
        <taxon>Pseudomonadati</taxon>
        <taxon>Campylobacterota</taxon>
        <taxon>Epsilonproteobacteria</taxon>
        <taxon>Campylobacterales</taxon>
        <taxon>Sulfurimonadaceae</taxon>
        <taxon>Sulfurimonas</taxon>
    </lineage>
</organism>
<dbReference type="AlphaFoldDB" id="A0A7M1AYJ8"/>
<sequence length="193" mass="21370">MKYWIMAVIIPVTLFLNGCGEDDGGEENTTTASGWHFQGRDCLACHNVDLGIDKHLVFGGTLFKSYNTTDIDDLNQVCDADLAVEFLDNNFNTVYSTASYYDENSNGNNGRGNIFLLDRLFNATLNGSYTVRIIERVSGRTMAQSRQASHNFSGGEYSIDNPQNFSNRLSCNTCHNGKTTDFLNASINADLCK</sequence>
<evidence type="ECO:0000313" key="2">
    <source>
        <dbReference type="Proteomes" id="UP000593719"/>
    </source>
</evidence>
<dbReference type="Proteomes" id="UP000593719">
    <property type="component" value="Chromosome"/>
</dbReference>
<keyword evidence="2" id="KW-1185">Reference proteome</keyword>
<protein>
    <submittedName>
        <fullName evidence="1">Uncharacterized protein</fullName>
    </submittedName>
</protein>
<accession>A0A7M1AYJ8</accession>